<feature type="chain" id="PRO_5022173440" evidence="2">
    <location>
        <begin position="24"/>
        <end position="372"/>
    </location>
</feature>
<keyword evidence="2" id="KW-0732">Signal</keyword>
<gene>
    <name evidence="3" type="ORF">Pan241w_49010</name>
</gene>
<reference evidence="3 4" key="1">
    <citation type="submission" date="2019-02" db="EMBL/GenBank/DDBJ databases">
        <title>Deep-cultivation of Planctomycetes and their phenomic and genomic characterization uncovers novel biology.</title>
        <authorList>
            <person name="Wiegand S."/>
            <person name="Jogler M."/>
            <person name="Boedeker C."/>
            <person name="Pinto D."/>
            <person name="Vollmers J."/>
            <person name="Rivas-Marin E."/>
            <person name="Kohn T."/>
            <person name="Peeters S.H."/>
            <person name="Heuer A."/>
            <person name="Rast P."/>
            <person name="Oberbeckmann S."/>
            <person name="Bunk B."/>
            <person name="Jeske O."/>
            <person name="Meyerdierks A."/>
            <person name="Storesund J.E."/>
            <person name="Kallscheuer N."/>
            <person name="Luecker S."/>
            <person name="Lage O.M."/>
            <person name="Pohl T."/>
            <person name="Merkel B.J."/>
            <person name="Hornburger P."/>
            <person name="Mueller R.-W."/>
            <person name="Bruemmer F."/>
            <person name="Labrenz M."/>
            <person name="Spormann A.M."/>
            <person name="Op den Camp H."/>
            <person name="Overmann J."/>
            <person name="Amann R."/>
            <person name="Jetten M.S.M."/>
            <person name="Mascher T."/>
            <person name="Medema M.H."/>
            <person name="Devos D.P."/>
            <person name="Kaster A.-K."/>
            <person name="Ovreas L."/>
            <person name="Rohde M."/>
            <person name="Galperin M.Y."/>
            <person name="Jogler C."/>
        </authorList>
    </citation>
    <scope>NUCLEOTIDE SEQUENCE [LARGE SCALE GENOMIC DNA]</scope>
    <source>
        <strain evidence="3 4">Pan241w</strain>
    </source>
</reference>
<evidence type="ECO:0000256" key="1">
    <source>
        <dbReference type="SAM" id="MobiDB-lite"/>
    </source>
</evidence>
<dbReference type="OrthoDB" id="270181at2"/>
<keyword evidence="4" id="KW-1185">Reference proteome</keyword>
<feature type="signal peptide" evidence="2">
    <location>
        <begin position="1"/>
        <end position="23"/>
    </location>
</feature>
<dbReference type="KEGG" id="gaz:Pan241w_49010"/>
<evidence type="ECO:0000256" key="2">
    <source>
        <dbReference type="SAM" id="SignalP"/>
    </source>
</evidence>
<dbReference type="AlphaFoldDB" id="A0A517RLN3"/>
<protein>
    <submittedName>
        <fullName evidence="3">Uncharacterized protein</fullName>
    </submittedName>
</protein>
<sequence precursor="true">MLRRSIKVMAAAAAFGISPALLTAQSPLDGAAGKVGAGVEAGAQVTPKADAPQVPLNKATQNKGVKGNLKSETELKSKSQLKSGKKLDSQLDTKNKLDADAKAGDKLDTNLDAKSKTKGKLKTPNRTPLNDQKSKIERERKIGPADGAIRKGLPQTGDMKKQVRDGVNRAKRNGANMQKRLKNTPLPPDTKRQTFQGQGKVEIDDMVRQGTAHLDIDDATRARYRHHNGHWWYKTENGQWLIDNNGQWEPFDPVTYRQPNRPMNRNDYQGQGQFEGDFQTYSDDGYYYDDSDYYYSNGYGNRGYHRGNGYYGNQYFNNNRDRYNNNGRWSSGYRGRMNDRRQGAAIGAEIGGSIGGRRGAAIGAGIGAEIAD</sequence>
<dbReference type="RefSeq" id="WP_145220512.1">
    <property type="nucleotide sequence ID" value="NZ_CP036269.1"/>
</dbReference>
<proteinExistence type="predicted"/>
<dbReference type="Proteomes" id="UP000317171">
    <property type="component" value="Chromosome"/>
</dbReference>
<evidence type="ECO:0000313" key="4">
    <source>
        <dbReference type="Proteomes" id="UP000317171"/>
    </source>
</evidence>
<organism evidence="3 4">
    <name type="scientific">Gimesia alba</name>
    <dbReference type="NCBI Taxonomy" id="2527973"/>
    <lineage>
        <taxon>Bacteria</taxon>
        <taxon>Pseudomonadati</taxon>
        <taxon>Planctomycetota</taxon>
        <taxon>Planctomycetia</taxon>
        <taxon>Planctomycetales</taxon>
        <taxon>Planctomycetaceae</taxon>
        <taxon>Gimesia</taxon>
    </lineage>
</organism>
<feature type="region of interest" description="Disordered" evidence="1">
    <location>
        <begin position="109"/>
        <end position="134"/>
    </location>
</feature>
<accession>A0A517RLN3</accession>
<dbReference type="EMBL" id="CP036269">
    <property type="protein sequence ID" value="QDT44785.1"/>
    <property type="molecule type" value="Genomic_DNA"/>
</dbReference>
<evidence type="ECO:0000313" key="3">
    <source>
        <dbReference type="EMBL" id="QDT44785.1"/>
    </source>
</evidence>
<name>A0A517RLN3_9PLAN</name>
<feature type="region of interest" description="Disordered" evidence="1">
    <location>
        <begin position="46"/>
        <end position="89"/>
    </location>
</feature>